<evidence type="ECO:0000313" key="2">
    <source>
        <dbReference type="EMBL" id="MFC5517613.1"/>
    </source>
</evidence>
<dbReference type="EMBL" id="JBHSML010000011">
    <property type="protein sequence ID" value="MFC5517613.1"/>
    <property type="molecule type" value="Genomic_DNA"/>
</dbReference>
<dbReference type="PANTHER" id="PTHR48207:SF3">
    <property type="entry name" value="SUCCINATE--HYDROXYMETHYLGLUTARATE COA-TRANSFERASE"/>
    <property type="match status" value="1"/>
</dbReference>
<organism evidence="2 3">
    <name type="scientific">Kaistia terrae</name>
    <dbReference type="NCBI Taxonomy" id="537017"/>
    <lineage>
        <taxon>Bacteria</taxon>
        <taxon>Pseudomonadati</taxon>
        <taxon>Pseudomonadota</taxon>
        <taxon>Alphaproteobacteria</taxon>
        <taxon>Hyphomicrobiales</taxon>
        <taxon>Kaistiaceae</taxon>
        <taxon>Kaistia</taxon>
    </lineage>
</organism>
<comment type="caution">
    <text evidence="2">The sequence shown here is derived from an EMBL/GenBank/DDBJ whole genome shotgun (WGS) entry which is preliminary data.</text>
</comment>
<dbReference type="Proteomes" id="UP001596150">
    <property type="component" value="Unassembled WGS sequence"/>
</dbReference>
<dbReference type="GO" id="GO:0016740">
    <property type="term" value="F:transferase activity"/>
    <property type="evidence" value="ECO:0007669"/>
    <property type="project" value="UniProtKB-KW"/>
</dbReference>
<dbReference type="InterPro" id="IPR023606">
    <property type="entry name" value="CoA-Trfase_III_dom_1_sf"/>
</dbReference>
<evidence type="ECO:0000256" key="1">
    <source>
        <dbReference type="ARBA" id="ARBA00022679"/>
    </source>
</evidence>
<dbReference type="Gene3D" id="3.40.50.10540">
    <property type="entry name" value="Crotonobetainyl-coa:carnitine coa-transferase, domain 1"/>
    <property type="match status" value="1"/>
</dbReference>
<gene>
    <name evidence="2" type="ORF">ACFPP9_17675</name>
</gene>
<evidence type="ECO:0000313" key="3">
    <source>
        <dbReference type="Proteomes" id="UP001596150"/>
    </source>
</evidence>
<dbReference type="RefSeq" id="WP_266345691.1">
    <property type="nucleotide sequence ID" value="NZ_JAPKNH010000010.1"/>
</dbReference>
<proteinExistence type="predicted"/>
<keyword evidence="3" id="KW-1185">Reference proteome</keyword>
<reference evidence="3" key="1">
    <citation type="journal article" date="2019" name="Int. J. Syst. Evol. Microbiol.">
        <title>The Global Catalogue of Microorganisms (GCM) 10K type strain sequencing project: providing services to taxonomists for standard genome sequencing and annotation.</title>
        <authorList>
            <consortium name="The Broad Institute Genomics Platform"/>
            <consortium name="The Broad Institute Genome Sequencing Center for Infectious Disease"/>
            <person name="Wu L."/>
            <person name="Ma J."/>
        </authorList>
    </citation>
    <scope>NUCLEOTIDE SEQUENCE [LARGE SCALE GENOMIC DNA]</scope>
    <source>
        <strain evidence="3">KACC 12633</strain>
    </source>
</reference>
<dbReference type="SUPFAM" id="SSF89796">
    <property type="entry name" value="CoA-transferase family III (CaiB/BaiF)"/>
    <property type="match status" value="1"/>
</dbReference>
<sequence length="419" mass="44903">MAGQTEAARPIGALSGIRVLDMSRILAGPTCTQILGDLGAEIIKLEKPGAGDDTRKWGPPYIEGPDGQETTESAYYLSANRNKRSLGLDFTKPEGHAILLRLLESCDVLVENFKTGTLKRYGLDHDSLKTRFPGLVYCSITGFGQTGPYAARAGYDYIAQAMGGIMSVTGSPDGPPMKVGVGIADVTTGLYATIGIIAALRHRDATGKGQHLDIALLDTQVSWLVNEATNYLVSGVRPVRRGNEHPNIVPYKAYETLDGFIVLAVGNDAQFRRWCDLADLGHLGEDPRFSSNANRVVNRVELDRHVAIAMKLRTTANWLAVLETEGVPAGPVNGIDEVFSDPQVLARGMRIEMPYPHDASGTVALVGSPLKLSETPVSYRYAPPLAGEHSKTLLSQLAGLADDEIVDLVAKGVVSSTVP</sequence>
<dbReference type="InterPro" id="IPR003673">
    <property type="entry name" value="CoA-Trfase_fam_III"/>
</dbReference>
<protein>
    <submittedName>
        <fullName evidence="2">CaiB/BaiF CoA transferase family protein</fullName>
    </submittedName>
</protein>
<accession>A0ABW0PZR5</accession>
<dbReference type="PANTHER" id="PTHR48207">
    <property type="entry name" value="SUCCINATE--HYDROXYMETHYLGLUTARATE COA-TRANSFERASE"/>
    <property type="match status" value="1"/>
</dbReference>
<dbReference type="Pfam" id="PF02515">
    <property type="entry name" value="CoA_transf_3"/>
    <property type="match status" value="1"/>
</dbReference>
<name>A0ABW0PZR5_9HYPH</name>
<dbReference type="InterPro" id="IPR050483">
    <property type="entry name" value="CoA-transferase_III_domain"/>
</dbReference>
<keyword evidence="1 2" id="KW-0808">Transferase</keyword>
<dbReference type="InterPro" id="IPR044855">
    <property type="entry name" value="CoA-Trfase_III_dom3_sf"/>
</dbReference>
<dbReference type="Gene3D" id="3.30.1540.10">
    <property type="entry name" value="formyl-coa transferase, domain 3"/>
    <property type="match status" value="1"/>
</dbReference>